<dbReference type="Gene3D" id="3.10.110.10">
    <property type="entry name" value="Ubiquitin Conjugating Enzyme"/>
    <property type="match status" value="1"/>
</dbReference>
<name>A0A9P7FWU5_9AGAR</name>
<evidence type="ECO:0000259" key="4">
    <source>
        <dbReference type="PROSITE" id="PS50127"/>
    </source>
</evidence>
<dbReference type="PANTHER" id="PTHR46116:SF15">
    <property type="entry name" value="(E3-INDEPENDENT) E2 UBIQUITIN-CONJUGATING ENZYME"/>
    <property type="match status" value="1"/>
</dbReference>
<proteinExistence type="predicted"/>
<evidence type="ECO:0000313" key="6">
    <source>
        <dbReference type="Proteomes" id="UP000717328"/>
    </source>
</evidence>
<protein>
    <recommendedName>
        <fullName evidence="4">UBC core domain-containing protein</fullName>
    </recommendedName>
</protein>
<feature type="compositionally biased region" description="Acidic residues" evidence="3">
    <location>
        <begin position="63"/>
        <end position="92"/>
    </location>
</feature>
<reference evidence="5" key="1">
    <citation type="submission" date="2021-02" db="EMBL/GenBank/DDBJ databases">
        <authorList>
            <person name="Nieuwenhuis M."/>
            <person name="Van De Peppel L.J.J."/>
        </authorList>
    </citation>
    <scope>NUCLEOTIDE SEQUENCE</scope>
    <source>
        <strain evidence="5">D49</strain>
    </source>
</reference>
<keyword evidence="1" id="KW-0808">Transferase</keyword>
<evidence type="ECO:0000256" key="1">
    <source>
        <dbReference type="ARBA" id="ARBA00022679"/>
    </source>
</evidence>
<dbReference type="InterPro" id="IPR016135">
    <property type="entry name" value="UBQ-conjugating_enzyme/RWD"/>
</dbReference>
<organism evidence="5 6">
    <name type="scientific">Sphagnurus paluster</name>
    <dbReference type="NCBI Taxonomy" id="117069"/>
    <lineage>
        <taxon>Eukaryota</taxon>
        <taxon>Fungi</taxon>
        <taxon>Dikarya</taxon>
        <taxon>Basidiomycota</taxon>
        <taxon>Agaricomycotina</taxon>
        <taxon>Agaricomycetes</taxon>
        <taxon>Agaricomycetidae</taxon>
        <taxon>Agaricales</taxon>
        <taxon>Tricholomatineae</taxon>
        <taxon>Lyophyllaceae</taxon>
        <taxon>Sphagnurus</taxon>
    </lineage>
</organism>
<dbReference type="PROSITE" id="PS50127">
    <property type="entry name" value="UBC_2"/>
    <property type="match status" value="1"/>
</dbReference>
<dbReference type="GO" id="GO:0061631">
    <property type="term" value="F:ubiquitin conjugating enzyme activity"/>
    <property type="evidence" value="ECO:0007669"/>
    <property type="project" value="TreeGrafter"/>
</dbReference>
<keyword evidence="6" id="KW-1185">Reference proteome</keyword>
<comment type="caution">
    <text evidence="5">The sequence shown here is derived from an EMBL/GenBank/DDBJ whole genome shotgun (WGS) entry which is preliminary data.</text>
</comment>
<gene>
    <name evidence="5" type="ORF">H0H81_003274</name>
</gene>
<dbReference type="PANTHER" id="PTHR46116">
    <property type="entry name" value="(E3-INDEPENDENT) E2 UBIQUITIN-CONJUGATING ENZYME"/>
    <property type="match status" value="1"/>
</dbReference>
<dbReference type="SUPFAM" id="SSF54495">
    <property type="entry name" value="UBC-like"/>
    <property type="match status" value="1"/>
</dbReference>
<dbReference type="AlphaFoldDB" id="A0A9P7FWU5"/>
<evidence type="ECO:0000256" key="3">
    <source>
        <dbReference type="SAM" id="MobiDB-lite"/>
    </source>
</evidence>
<evidence type="ECO:0000313" key="5">
    <source>
        <dbReference type="EMBL" id="KAG5637773.1"/>
    </source>
</evidence>
<dbReference type="OrthoDB" id="47801at2759"/>
<feature type="domain" description="UBC core" evidence="4">
    <location>
        <begin position="600"/>
        <end position="688"/>
    </location>
</feature>
<feature type="region of interest" description="Disordered" evidence="3">
    <location>
        <begin position="236"/>
        <end position="262"/>
    </location>
</feature>
<evidence type="ECO:0000256" key="2">
    <source>
        <dbReference type="ARBA" id="ARBA00022786"/>
    </source>
</evidence>
<dbReference type="EMBL" id="JABCKI010005804">
    <property type="protein sequence ID" value="KAG5637773.1"/>
    <property type="molecule type" value="Genomic_DNA"/>
</dbReference>
<keyword evidence="2" id="KW-0833">Ubl conjugation pathway</keyword>
<accession>A0A9P7FWU5</accession>
<dbReference type="Pfam" id="PF00179">
    <property type="entry name" value="UQ_con"/>
    <property type="match status" value="1"/>
</dbReference>
<feature type="region of interest" description="Disordered" evidence="3">
    <location>
        <begin position="37"/>
        <end position="104"/>
    </location>
</feature>
<dbReference type="InterPro" id="IPR000608">
    <property type="entry name" value="UBC"/>
</dbReference>
<dbReference type="Proteomes" id="UP000717328">
    <property type="component" value="Unassembled WGS sequence"/>
</dbReference>
<sequence length="688" mass="76372">MFKGHGIEGATPAQARAALSQYRDLMQAAERFFEGAFDHIKDDQDVPMASSSEGKRRPRPTTPDEDEDMNSDDAQDEDEDDDEGEYIDYDSDYGDKKGGAQGIPDVDPYSGIFFSKERREEVIEVEEQPEVVDILEVNERVKLLTQGQWMKGCPEGGEQSFLFSLYSQLSEGECLCPHGCATQVKRKKSDFFAIYVTDKVSRPTAATDGDPLFHCSNLQGVILGVGLSMLEQLFTEQTQEPQEPKEPSSRTSKRRKTDAIPEAEDDDALYYANVQSSGKKKGGIGYAGDQKEDNTGQLEAQAAQHAKDAKIGNLLQAIRVYLPNLHREGGGQTSDYLVHPTALAHLRRRFNTICSTLLRNDSLADMSDRAVLYFELLHWLETISNHEALASMMAMPIMVVVSVKGVTVKRSAVNPNIGIRERTIVYEGSSGPRELLEGIAIQAQAALKGLEGVKPQDAPEEELTEEQKRMTVDVKGKSKEQPVEVSDENRKLLDFCHRILSTAGAIDRSLRDTKGDAFVDRLHAALPKLFSTSSTPIHVDAGTTEESARKAYMDWAARVRFEYCDLTIPAETIGDEDVTPHFKFYFNNEARMLANSDIPKRSLAIAKEVELAILTTNLPVAWDSSIFLRVDETRVDVIKALITGPEGTPYHNGCYLFDIFLGPSYNQSPPSVKYMTASPANLDCSRLD</sequence>
<reference evidence="5" key="2">
    <citation type="submission" date="2021-10" db="EMBL/GenBank/DDBJ databases">
        <title>Phylogenomics reveals ancestral predisposition of the termite-cultivated fungus Termitomyces towards a domesticated lifestyle.</title>
        <authorList>
            <person name="Auxier B."/>
            <person name="Grum-Grzhimaylo A."/>
            <person name="Cardenas M.E."/>
            <person name="Lodge J.D."/>
            <person name="Laessoe T."/>
            <person name="Pedersen O."/>
            <person name="Smith M.E."/>
            <person name="Kuyper T.W."/>
            <person name="Franco-Molano E.A."/>
            <person name="Baroni T.J."/>
            <person name="Aanen D.K."/>
        </authorList>
    </citation>
    <scope>NUCLEOTIDE SEQUENCE</scope>
    <source>
        <strain evidence="5">D49</strain>
    </source>
</reference>